<organism evidence="8 9">
    <name type="scientific">Oryzias latipes</name>
    <name type="common">Japanese rice fish</name>
    <name type="synonym">Japanese killifish</name>
    <dbReference type="NCBI Taxonomy" id="8090"/>
    <lineage>
        <taxon>Eukaryota</taxon>
        <taxon>Metazoa</taxon>
        <taxon>Chordata</taxon>
        <taxon>Craniata</taxon>
        <taxon>Vertebrata</taxon>
        <taxon>Euteleostomi</taxon>
        <taxon>Actinopterygii</taxon>
        <taxon>Neopterygii</taxon>
        <taxon>Teleostei</taxon>
        <taxon>Neoteleostei</taxon>
        <taxon>Acanthomorphata</taxon>
        <taxon>Ovalentaria</taxon>
        <taxon>Atherinomorphae</taxon>
        <taxon>Beloniformes</taxon>
        <taxon>Adrianichthyidae</taxon>
        <taxon>Oryziinae</taxon>
        <taxon>Oryzias</taxon>
    </lineage>
</organism>
<dbReference type="SMART" id="SM00220">
    <property type="entry name" value="S_TKc"/>
    <property type="match status" value="1"/>
</dbReference>
<dbReference type="Gene3D" id="3.40.50.1110">
    <property type="entry name" value="SGNH hydrolase"/>
    <property type="match status" value="2"/>
</dbReference>
<feature type="compositionally biased region" description="Polar residues" evidence="6">
    <location>
        <begin position="260"/>
        <end position="271"/>
    </location>
</feature>
<protein>
    <recommendedName>
        <fullName evidence="7">Protein kinase domain-containing protein</fullName>
    </recommendedName>
</protein>
<dbReference type="CDD" id="cd00229">
    <property type="entry name" value="SGNH_hydrolase"/>
    <property type="match status" value="1"/>
</dbReference>
<evidence type="ECO:0000256" key="6">
    <source>
        <dbReference type="SAM" id="MobiDB-lite"/>
    </source>
</evidence>
<dbReference type="Ensembl" id="ENSORLT00000044522.1">
    <property type="protein sequence ID" value="ENSORLP00000035200.1"/>
    <property type="gene ID" value="ENSORLG00000028436.1"/>
</dbReference>
<dbReference type="GO" id="GO:0005634">
    <property type="term" value="C:nucleus"/>
    <property type="evidence" value="ECO:0000318"/>
    <property type="project" value="GO_Central"/>
</dbReference>
<dbReference type="STRING" id="8090.ENSORLP00000035200"/>
<dbReference type="GO" id="GO:0005524">
    <property type="term" value="F:ATP binding"/>
    <property type="evidence" value="ECO:0007669"/>
    <property type="project" value="UniProtKB-KW"/>
</dbReference>
<dbReference type="PANTHER" id="PTHR24058:SF53">
    <property type="entry name" value="HOMEODOMAIN-INTERACTING PROTEIN KINASE 2"/>
    <property type="match status" value="1"/>
</dbReference>
<dbReference type="SUPFAM" id="SSF52266">
    <property type="entry name" value="SGNH hydrolase"/>
    <property type="match status" value="2"/>
</dbReference>
<sequence length="822" mass="94607">MHQIQASQEVSLWEILHKKQVSSFHLRDIKSLLRQVATDFKNPKIAHGILTPDRIRLFVERNQEQQIISTHFSRIGDLCLDSCRHLRWYMAPEALVGSLTTEKSHVWSLACIAAEMFLGFPFYTAYWDYEMIWNITQTHGHFPDHVVNAGSKTKEFYSKRGTNQWLLKTPREYGKNIPKDVKFFSPEDFGKLHQKSGICSKTEQTDVEHFVDLIKQMLTLDPAKRINLNQVLQHPFVAVNRQHFSSSTKTQDKDVPHQSGLKSSLDSTQRQRLSKDREVPTVWIIGSGYYITGAENTAKRCFGENLGVNAKIRWIGKVNMCWRDVLKLFYSELSQQSSSPDILVLHVGSNDLGNTNGLDLVNKMLKDLTHLHQAFPKMKIAYSCITPRLAWGTFDPSKQEDDRMTVNKNILYSAGLFNGAVMEHPKLIPFESESQLFKPGGIHFTSKGFEVFVSSIRDTIEQTLHQTFSRGQSHQPQSCLCVPSTSGLIQPGPKPYLKRKVSSEDVSQSRIDTHLSPTKKKKVICENDSQDGQHKIDFKSLFATPLTFKTEIQPDNPKPNLKRKVISEELSQSRIDTHLPATKKKKIICENDRHRQHDHSIPADTSPMETHKVTGRPDVWIVGSSYISQAQPAAKHLFGQNFNLDANVKWIGMRDMGWREVVDNLHHTISKEEGPPEVLVIHAGGKELGRMPPQQIANQMSQDLRLLRQMYPQMRIVLSLIIPRKSRRLDYPYQMDKSWTLVNDIMKWYTDLFNVVVEHQDLSLDDEEMYRLDGVTLTLQGNRIFLNNIRTAIQKCLQKQEEWMTFSLDRPFNVQDFLNWLK</sequence>
<dbReference type="GO" id="GO:0046332">
    <property type="term" value="F:SMAD binding"/>
    <property type="evidence" value="ECO:0000318"/>
    <property type="project" value="GO_Central"/>
</dbReference>
<accession>A0A3B3HTW7</accession>
<dbReference type="GO" id="GO:0004713">
    <property type="term" value="F:protein tyrosine kinase activity"/>
    <property type="evidence" value="ECO:0000318"/>
    <property type="project" value="GO_Central"/>
</dbReference>
<dbReference type="GO" id="GO:0042771">
    <property type="term" value="P:intrinsic apoptotic signaling pathway in response to DNA damage by p53 class mediator"/>
    <property type="evidence" value="ECO:0000318"/>
    <property type="project" value="GO_Central"/>
</dbReference>
<reference evidence="8" key="2">
    <citation type="submission" date="2025-08" db="UniProtKB">
        <authorList>
            <consortium name="Ensembl"/>
        </authorList>
    </citation>
    <scope>IDENTIFICATION</scope>
    <source>
        <strain evidence="8">Hd-rR</strain>
    </source>
</reference>
<name>A0A3B3HTW7_ORYLA</name>
<dbReference type="Gene3D" id="1.10.510.10">
    <property type="entry name" value="Transferase(Phosphotransferase) domain 1"/>
    <property type="match status" value="1"/>
</dbReference>
<dbReference type="GO" id="GO:0004674">
    <property type="term" value="F:protein serine/threonine kinase activity"/>
    <property type="evidence" value="ECO:0000318"/>
    <property type="project" value="GO_Central"/>
</dbReference>
<dbReference type="InterPro" id="IPR036514">
    <property type="entry name" value="SGNH_hydro_sf"/>
</dbReference>
<feature type="domain" description="Protein kinase" evidence="7">
    <location>
        <begin position="1"/>
        <end position="237"/>
    </location>
</feature>
<dbReference type="InParanoid" id="A0A3B3HTW7"/>
<dbReference type="GO" id="GO:0045944">
    <property type="term" value="P:positive regulation of transcription by RNA polymerase II"/>
    <property type="evidence" value="ECO:0000318"/>
    <property type="project" value="GO_Central"/>
</dbReference>
<evidence type="ECO:0000313" key="9">
    <source>
        <dbReference type="Proteomes" id="UP000001038"/>
    </source>
</evidence>
<dbReference type="PROSITE" id="PS50011">
    <property type="entry name" value="PROTEIN_KINASE_DOM"/>
    <property type="match status" value="1"/>
</dbReference>
<reference evidence="8" key="3">
    <citation type="submission" date="2025-09" db="UniProtKB">
        <authorList>
            <consortium name="Ensembl"/>
        </authorList>
    </citation>
    <scope>IDENTIFICATION</scope>
    <source>
        <strain evidence="8">Hd-rR</strain>
    </source>
</reference>
<dbReference type="GO" id="GO:0007224">
    <property type="term" value="P:smoothened signaling pathway"/>
    <property type="evidence" value="ECO:0000318"/>
    <property type="project" value="GO_Central"/>
</dbReference>
<dbReference type="Pfam" id="PF00069">
    <property type="entry name" value="Pkinase"/>
    <property type="match status" value="1"/>
</dbReference>
<dbReference type="Proteomes" id="UP000001038">
    <property type="component" value="Chromosome 19"/>
</dbReference>
<dbReference type="SUPFAM" id="SSF56112">
    <property type="entry name" value="Protein kinase-like (PK-like)"/>
    <property type="match status" value="1"/>
</dbReference>
<reference evidence="8 9" key="1">
    <citation type="journal article" date="2007" name="Nature">
        <title>The medaka draft genome and insights into vertebrate genome evolution.</title>
        <authorList>
            <person name="Kasahara M."/>
            <person name="Naruse K."/>
            <person name="Sasaki S."/>
            <person name="Nakatani Y."/>
            <person name="Qu W."/>
            <person name="Ahsan B."/>
            <person name="Yamada T."/>
            <person name="Nagayasu Y."/>
            <person name="Doi K."/>
            <person name="Kasai Y."/>
            <person name="Jindo T."/>
            <person name="Kobayashi D."/>
            <person name="Shimada A."/>
            <person name="Toyoda A."/>
            <person name="Kuroki Y."/>
            <person name="Fujiyama A."/>
            <person name="Sasaki T."/>
            <person name="Shimizu A."/>
            <person name="Asakawa S."/>
            <person name="Shimizu N."/>
            <person name="Hashimoto S."/>
            <person name="Yang J."/>
            <person name="Lee Y."/>
            <person name="Matsushima K."/>
            <person name="Sugano S."/>
            <person name="Sakaizumi M."/>
            <person name="Narita T."/>
            <person name="Ohishi K."/>
            <person name="Haga S."/>
            <person name="Ohta F."/>
            <person name="Nomoto H."/>
            <person name="Nogata K."/>
            <person name="Morishita T."/>
            <person name="Endo T."/>
            <person name="Shin-I T."/>
            <person name="Takeda H."/>
            <person name="Morishita S."/>
            <person name="Kohara Y."/>
        </authorList>
    </citation>
    <scope>NUCLEOTIDE SEQUENCE [LARGE SCALE GENOMIC DNA]</scope>
    <source>
        <strain evidence="8 9">Hd-rR</strain>
    </source>
</reference>
<evidence type="ECO:0000256" key="4">
    <source>
        <dbReference type="ARBA" id="ARBA00022777"/>
    </source>
</evidence>
<keyword evidence="4" id="KW-0418">Kinase</keyword>
<dbReference type="AlphaFoldDB" id="A0A3B3HTW7"/>
<evidence type="ECO:0000256" key="3">
    <source>
        <dbReference type="ARBA" id="ARBA00022741"/>
    </source>
</evidence>
<proteinExistence type="predicted"/>
<dbReference type="GO" id="GO:0005737">
    <property type="term" value="C:cytoplasm"/>
    <property type="evidence" value="ECO:0000318"/>
    <property type="project" value="GO_Central"/>
</dbReference>
<feature type="region of interest" description="Disordered" evidence="6">
    <location>
        <begin position="593"/>
        <end position="612"/>
    </location>
</feature>
<evidence type="ECO:0000256" key="5">
    <source>
        <dbReference type="ARBA" id="ARBA00022840"/>
    </source>
</evidence>
<dbReference type="GeneTree" id="ENSGT00940000157742"/>
<dbReference type="GO" id="GO:0003714">
    <property type="term" value="F:transcription corepressor activity"/>
    <property type="evidence" value="ECO:0000318"/>
    <property type="project" value="GO_Central"/>
</dbReference>
<dbReference type="PANTHER" id="PTHR24058">
    <property type="entry name" value="DUAL SPECIFICITY PROTEIN KINASE"/>
    <property type="match status" value="1"/>
</dbReference>
<keyword evidence="1" id="KW-0723">Serine/threonine-protein kinase</keyword>
<dbReference type="InterPro" id="IPR050494">
    <property type="entry name" value="Ser_Thr_dual-spec_kinase"/>
</dbReference>
<evidence type="ECO:0000256" key="2">
    <source>
        <dbReference type="ARBA" id="ARBA00022679"/>
    </source>
</evidence>
<keyword evidence="5" id="KW-0067">ATP-binding</keyword>
<dbReference type="InterPro" id="IPR011009">
    <property type="entry name" value="Kinase-like_dom_sf"/>
</dbReference>
<keyword evidence="3" id="KW-0547">Nucleotide-binding</keyword>
<dbReference type="InterPro" id="IPR000719">
    <property type="entry name" value="Prot_kinase_dom"/>
</dbReference>
<evidence type="ECO:0000256" key="1">
    <source>
        <dbReference type="ARBA" id="ARBA00022527"/>
    </source>
</evidence>
<evidence type="ECO:0000259" key="7">
    <source>
        <dbReference type="PROSITE" id="PS50011"/>
    </source>
</evidence>
<evidence type="ECO:0000313" key="8">
    <source>
        <dbReference type="Ensembl" id="ENSORLP00000035200.1"/>
    </source>
</evidence>
<keyword evidence="9" id="KW-1185">Reference proteome</keyword>
<keyword evidence="2" id="KW-0808">Transferase</keyword>
<feature type="region of interest" description="Disordered" evidence="6">
    <location>
        <begin position="247"/>
        <end position="273"/>
    </location>
</feature>